<keyword evidence="3" id="KW-1185">Reference proteome</keyword>
<sequence>MRRGWRGPRGALTRRSLSVRGSTCRDEAIKLQLGVAFRHNTRPPATTSFRLIPLLAEFRRGPPPPPTLNSPPDVPRAPGDGHFKCLLLFAAARNSNRKLRQTRAFRPTPPPPSVRHPLADRGELSPHAERSFPKGVNIDIMSRNYKTTSTRRKEILILERPLLVVCRGIVAVDFRADDFGANYIRAGDFKAGDFKAHYFRADEFRASDTRASAFSASDFGTTDVRADDFRVSEFRTDDFRADEFRASAFSAIDFGTTDVRADDFRVSEFRTDDFRADEFRASDIRASVFSASDFGTTDVRADDFRVNEMRHSDFSARKREIPEKTSRPVASSGTIPTCENPGVMPWWEASRLTAQPPQLQIIVSFFRIRPMDLENVSQLYIPEASKLSCDCWQDTPTAKQIKFQCAHKSLFLITDEAEGYKLGSGVATKQGFLKCLLYRKQPTSKGHEFFAKIFARGLELNIPCAHFQSSFDY</sequence>
<proteinExistence type="predicted"/>
<organism evidence="2 3">
    <name type="scientific">Dryococelus australis</name>
    <dbReference type="NCBI Taxonomy" id="614101"/>
    <lineage>
        <taxon>Eukaryota</taxon>
        <taxon>Metazoa</taxon>
        <taxon>Ecdysozoa</taxon>
        <taxon>Arthropoda</taxon>
        <taxon>Hexapoda</taxon>
        <taxon>Insecta</taxon>
        <taxon>Pterygota</taxon>
        <taxon>Neoptera</taxon>
        <taxon>Polyneoptera</taxon>
        <taxon>Phasmatodea</taxon>
        <taxon>Verophasmatodea</taxon>
        <taxon>Anareolatae</taxon>
        <taxon>Phasmatidae</taxon>
        <taxon>Eurycanthinae</taxon>
        <taxon>Dryococelus</taxon>
    </lineage>
</organism>
<comment type="caution">
    <text evidence="2">The sequence shown here is derived from an EMBL/GenBank/DDBJ whole genome shotgun (WGS) entry which is preliminary data.</text>
</comment>
<evidence type="ECO:0000256" key="1">
    <source>
        <dbReference type="SAM" id="MobiDB-lite"/>
    </source>
</evidence>
<feature type="compositionally biased region" description="Basic and acidic residues" evidence="1">
    <location>
        <begin position="117"/>
        <end position="130"/>
    </location>
</feature>
<gene>
    <name evidence="2" type="ORF">PR048_033250</name>
</gene>
<evidence type="ECO:0008006" key="4">
    <source>
        <dbReference type="Google" id="ProtNLM"/>
    </source>
</evidence>
<feature type="region of interest" description="Disordered" evidence="1">
    <location>
        <begin position="99"/>
        <end position="130"/>
    </location>
</feature>
<evidence type="ECO:0000313" key="2">
    <source>
        <dbReference type="EMBL" id="KAJ8865729.1"/>
    </source>
</evidence>
<reference evidence="2 3" key="1">
    <citation type="submission" date="2023-02" db="EMBL/GenBank/DDBJ databases">
        <title>LHISI_Scaffold_Assembly.</title>
        <authorList>
            <person name="Stuart O.P."/>
            <person name="Cleave R."/>
            <person name="Magrath M.J.L."/>
            <person name="Mikheyev A.S."/>
        </authorList>
    </citation>
    <scope>NUCLEOTIDE SEQUENCE [LARGE SCALE GENOMIC DNA]</scope>
    <source>
        <strain evidence="2">Daus_M_001</strain>
        <tissue evidence="2">Leg muscle</tissue>
    </source>
</reference>
<evidence type="ECO:0000313" key="3">
    <source>
        <dbReference type="Proteomes" id="UP001159363"/>
    </source>
</evidence>
<name>A0ABQ9FZR9_9NEOP</name>
<protein>
    <recommendedName>
        <fullName evidence="4">Pentapeptide repeat-containing protein</fullName>
    </recommendedName>
</protein>
<dbReference type="Proteomes" id="UP001159363">
    <property type="component" value="Chromosome 16"/>
</dbReference>
<accession>A0ABQ9FZR9</accession>
<dbReference type="EMBL" id="JARBHB010000017">
    <property type="protein sequence ID" value="KAJ8865729.1"/>
    <property type="molecule type" value="Genomic_DNA"/>
</dbReference>